<dbReference type="Gene3D" id="1.10.10.1940">
    <property type="match status" value="1"/>
</dbReference>
<feature type="compositionally biased region" description="Acidic residues" evidence="2">
    <location>
        <begin position="46"/>
        <end position="55"/>
    </location>
</feature>
<organism evidence="5 6">
    <name type="scientific">Haemonchus contortus</name>
    <name type="common">Barber pole worm</name>
    <dbReference type="NCBI Taxonomy" id="6289"/>
    <lineage>
        <taxon>Eukaryota</taxon>
        <taxon>Metazoa</taxon>
        <taxon>Ecdysozoa</taxon>
        <taxon>Nematoda</taxon>
        <taxon>Chromadorea</taxon>
        <taxon>Rhabditida</taxon>
        <taxon>Rhabditina</taxon>
        <taxon>Rhabditomorpha</taxon>
        <taxon>Strongyloidea</taxon>
        <taxon>Trichostrongylidae</taxon>
        <taxon>Haemonchus</taxon>
    </lineage>
</organism>
<dbReference type="OMA" id="GGFCKMK"/>
<accession>A0A7I4YFU1</accession>
<feature type="region of interest" description="Disordered" evidence="2">
    <location>
        <begin position="28"/>
        <end position="58"/>
    </location>
</feature>
<evidence type="ECO:0000313" key="5">
    <source>
        <dbReference type="Proteomes" id="UP000025227"/>
    </source>
</evidence>
<dbReference type="PROSITE" id="PS51670">
    <property type="entry name" value="SHKT"/>
    <property type="match status" value="1"/>
</dbReference>
<proteinExistence type="predicted"/>
<feature type="chain" id="PRO_5029524512" evidence="3">
    <location>
        <begin position="16"/>
        <end position="97"/>
    </location>
</feature>
<dbReference type="WBParaSite" id="HCON_00086430-00001">
    <property type="protein sequence ID" value="HCON_00086430-00001"/>
    <property type="gene ID" value="HCON_00086430"/>
</dbReference>
<evidence type="ECO:0000256" key="3">
    <source>
        <dbReference type="SAM" id="SignalP"/>
    </source>
</evidence>
<keyword evidence="5" id="KW-1185">Reference proteome</keyword>
<sequence>MKFLLIFLLAVTVSGKSLNLTKVNIDDLPSEGQRPVFPGAPSVETEPSDATEGTDDSSSCVDKDDCGSLVRGGFCKMKVISERIKKYHCPKSCNLCD</sequence>
<dbReference type="OrthoDB" id="10445238at2759"/>
<name>A0A7I4YFU1_HAECO</name>
<comment type="caution">
    <text evidence="1">Lacks conserved residue(s) required for the propagation of feature annotation.</text>
</comment>
<dbReference type="Proteomes" id="UP000025227">
    <property type="component" value="Unplaced"/>
</dbReference>
<dbReference type="Pfam" id="PF01549">
    <property type="entry name" value="ShK"/>
    <property type="match status" value="1"/>
</dbReference>
<feature type="signal peptide" evidence="3">
    <location>
        <begin position="1"/>
        <end position="15"/>
    </location>
</feature>
<evidence type="ECO:0000313" key="6">
    <source>
        <dbReference type="WBParaSite" id="HCON_00086430-00001"/>
    </source>
</evidence>
<protein>
    <submittedName>
        <fullName evidence="6">ShKT domain-containing protein</fullName>
    </submittedName>
</protein>
<dbReference type="SMART" id="SM00254">
    <property type="entry name" value="ShKT"/>
    <property type="match status" value="1"/>
</dbReference>
<evidence type="ECO:0000256" key="2">
    <source>
        <dbReference type="SAM" id="MobiDB-lite"/>
    </source>
</evidence>
<reference evidence="6" key="1">
    <citation type="submission" date="2020-12" db="UniProtKB">
        <authorList>
            <consortium name="WormBaseParasite"/>
        </authorList>
    </citation>
    <scope>IDENTIFICATION</scope>
    <source>
        <strain evidence="6">MHco3</strain>
    </source>
</reference>
<feature type="domain" description="ShKT" evidence="4">
    <location>
        <begin position="60"/>
        <end position="96"/>
    </location>
</feature>
<evidence type="ECO:0000259" key="4">
    <source>
        <dbReference type="PROSITE" id="PS51670"/>
    </source>
</evidence>
<evidence type="ECO:0000256" key="1">
    <source>
        <dbReference type="PROSITE-ProRule" id="PRU01005"/>
    </source>
</evidence>
<dbReference type="InterPro" id="IPR003582">
    <property type="entry name" value="ShKT_dom"/>
</dbReference>
<dbReference type="AlphaFoldDB" id="A0A7I4YFU1"/>
<keyword evidence="3" id="KW-0732">Signal</keyword>